<keyword evidence="3" id="KW-1185">Reference proteome</keyword>
<dbReference type="Proteomes" id="UP000024635">
    <property type="component" value="Unassembled WGS sequence"/>
</dbReference>
<evidence type="ECO:0000256" key="1">
    <source>
        <dbReference type="SAM" id="MobiDB-lite"/>
    </source>
</evidence>
<organism evidence="2 3">
    <name type="scientific">Ancylostoma ceylanicum</name>
    <dbReference type="NCBI Taxonomy" id="53326"/>
    <lineage>
        <taxon>Eukaryota</taxon>
        <taxon>Metazoa</taxon>
        <taxon>Ecdysozoa</taxon>
        <taxon>Nematoda</taxon>
        <taxon>Chromadorea</taxon>
        <taxon>Rhabditida</taxon>
        <taxon>Rhabditina</taxon>
        <taxon>Rhabditomorpha</taxon>
        <taxon>Strongyloidea</taxon>
        <taxon>Ancylostomatidae</taxon>
        <taxon>Ancylostomatinae</taxon>
        <taxon>Ancylostoma</taxon>
    </lineage>
</organism>
<sequence length="182" mass="20940">MKSLLEHLSNHSREVSLCGFSTSDVETLLEAALDCNVFRFNNNFYAQKRGLAMGMRIAPLLAIIYLDQWRTQKVGGRGAASATDLDYIEKVVEEGCRYCTDQNICHLRGTAYLIKCRGCGHRYTGESGRPLRKRLDEHRRAFERPQTYPNNSFSKHRTTVHTRDSAQEFEVVVLHRHREHPS</sequence>
<evidence type="ECO:0000313" key="3">
    <source>
        <dbReference type="Proteomes" id="UP000024635"/>
    </source>
</evidence>
<proteinExistence type="predicted"/>
<dbReference type="AlphaFoldDB" id="A0A016TN40"/>
<name>A0A016TN40_9BILA</name>
<dbReference type="PANTHER" id="PTHR21301">
    <property type="entry name" value="REVERSE TRANSCRIPTASE"/>
    <property type="match status" value="1"/>
</dbReference>
<dbReference type="OrthoDB" id="5866159at2759"/>
<accession>A0A016TN40</accession>
<comment type="caution">
    <text evidence="2">The sequence shown here is derived from an EMBL/GenBank/DDBJ whole genome shotgun (WGS) entry which is preliminary data.</text>
</comment>
<gene>
    <name evidence="2" type="primary">Acey_s0089.g2259</name>
    <name evidence="2" type="ORF">Y032_0089g2259</name>
</gene>
<feature type="region of interest" description="Disordered" evidence="1">
    <location>
        <begin position="144"/>
        <end position="163"/>
    </location>
</feature>
<evidence type="ECO:0000313" key="2">
    <source>
        <dbReference type="EMBL" id="EYC04165.1"/>
    </source>
</evidence>
<reference evidence="3" key="1">
    <citation type="journal article" date="2015" name="Nat. Genet.">
        <title>The genome and transcriptome of the zoonotic hookworm Ancylostoma ceylanicum identify infection-specific gene families.</title>
        <authorList>
            <person name="Schwarz E.M."/>
            <person name="Hu Y."/>
            <person name="Antoshechkin I."/>
            <person name="Miller M.M."/>
            <person name="Sternberg P.W."/>
            <person name="Aroian R.V."/>
        </authorList>
    </citation>
    <scope>NUCLEOTIDE SEQUENCE</scope>
    <source>
        <strain evidence="3">HY135</strain>
    </source>
</reference>
<dbReference type="EMBL" id="JARK01001425">
    <property type="protein sequence ID" value="EYC04165.1"/>
    <property type="molecule type" value="Genomic_DNA"/>
</dbReference>
<evidence type="ECO:0008006" key="4">
    <source>
        <dbReference type="Google" id="ProtNLM"/>
    </source>
</evidence>
<protein>
    <recommendedName>
        <fullName evidence="4">GIY-YIG domain-containing protein</fullName>
    </recommendedName>
</protein>
<dbReference type="PANTHER" id="PTHR21301:SF10">
    <property type="entry name" value="REVERSE TRANSCRIPTASE DOMAIN-CONTAINING PROTEIN"/>
    <property type="match status" value="1"/>
</dbReference>